<feature type="compositionally biased region" description="Basic and acidic residues" evidence="1">
    <location>
        <begin position="1"/>
        <end position="24"/>
    </location>
</feature>
<dbReference type="Proteomes" id="UP000216478">
    <property type="component" value="Unassembled WGS sequence"/>
</dbReference>
<feature type="compositionally biased region" description="Basic and acidic residues" evidence="1">
    <location>
        <begin position="39"/>
        <end position="48"/>
    </location>
</feature>
<organism evidence="2 3">
    <name type="scientific">Brucella grignonensis</name>
    <dbReference type="NCBI Taxonomy" id="94627"/>
    <lineage>
        <taxon>Bacteria</taxon>
        <taxon>Pseudomonadati</taxon>
        <taxon>Pseudomonadota</taxon>
        <taxon>Alphaproteobacteria</taxon>
        <taxon>Hyphomicrobiales</taxon>
        <taxon>Brucellaceae</taxon>
        <taxon>Brucella/Ochrobactrum group</taxon>
        <taxon>Brucella</taxon>
    </lineage>
</organism>
<reference evidence="2 3" key="1">
    <citation type="submission" date="2017-07" db="EMBL/GenBank/DDBJ databases">
        <title>Phylogenetic study on the rhizospheric bacterium Ochrobactrum sp. A44.</title>
        <authorList>
            <person name="Krzyzanowska D.M."/>
            <person name="Ossowicki A."/>
            <person name="Rajewska M."/>
            <person name="Maciag T."/>
            <person name="Kaczynski Z."/>
            <person name="Czerwicka M."/>
            <person name="Jafra S."/>
        </authorList>
    </citation>
    <scope>NUCLEOTIDE SEQUENCE [LARGE SCALE GENOMIC DNA]</scope>
    <source>
        <strain evidence="2 3">OgA9a</strain>
    </source>
</reference>
<comment type="caution">
    <text evidence="2">The sequence shown here is derived from an EMBL/GenBank/DDBJ whole genome shotgun (WGS) entry which is preliminary data.</text>
</comment>
<dbReference type="AlphaFoldDB" id="A0A256FRT7"/>
<evidence type="ECO:0000313" key="2">
    <source>
        <dbReference type="EMBL" id="OYR17426.1"/>
    </source>
</evidence>
<proteinExistence type="predicted"/>
<evidence type="ECO:0000256" key="1">
    <source>
        <dbReference type="SAM" id="MobiDB-lite"/>
    </source>
</evidence>
<evidence type="ECO:0000313" key="3">
    <source>
        <dbReference type="Proteomes" id="UP000216478"/>
    </source>
</evidence>
<gene>
    <name evidence="2" type="ORF">CEV33_3883</name>
</gene>
<protein>
    <submittedName>
        <fullName evidence="2">Uncharacterized protein</fullName>
    </submittedName>
</protein>
<feature type="region of interest" description="Disordered" evidence="1">
    <location>
        <begin position="1"/>
        <end position="48"/>
    </location>
</feature>
<accession>A0A256FRT7</accession>
<name>A0A256FRT7_9HYPH</name>
<dbReference type="EMBL" id="NNRL01000147">
    <property type="protein sequence ID" value="OYR17426.1"/>
    <property type="molecule type" value="Genomic_DNA"/>
</dbReference>
<keyword evidence="3" id="KW-1185">Reference proteome</keyword>
<sequence length="48" mass="5886">MPHRYQEDEQQKRNDKGQRNENQKRSRNLIGDMLPINDLYRDSERPES</sequence>